<gene>
    <name evidence="1" type="ORF">P7H00_14260</name>
</gene>
<dbReference type="Proteomes" id="UP001180842">
    <property type="component" value="Unassembled WGS sequence"/>
</dbReference>
<protein>
    <submittedName>
        <fullName evidence="1">Uncharacterized protein</fullName>
    </submittedName>
</protein>
<dbReference type="AlphaFoldDB" id="A0AAE4I5Z1"/>
<dbReference type="EMBL" id="JARQAI010000043">
    <property type="protein sequence ID" value="MDT2738266.1"/>
    <property type="molecule type" value="Genomic_DNA"/>
</dbReference>
<name>A0AAE4I5Z1_9ENTE</name>
<accession>A0AAE4I5Z1</accession>
<comment type="caution">
    <text evidence="1">The sequence shown here is derived from an EMBL/GenBank/DDBJ whole genome shotgun (WGS) entry which is preliminary data.</text>
</comment>
<proteinExistence type="predicted"/>
<evidence type="ECO:0000313" key="1">
    <source>
        <dbReference type="EMBL" id="MDT2738266.1"/>
    </source>
</evidence>
<evidence type="ECO:0000313" key="2">
    <source>
        <dbReference type="Proteomes" id="UP001180842"/>
    </source>
</evidence>
<organism evidence="1 2">
    <name type="scientific">Enterococcus pseudoavium</name>
    <dbReference type="NCBI Taxonomy" id="44007"/>
    <lineage>
        <taxon>Bacteria</taxon>
        <taxon>Bacillati</taxon>
        <taxon>Bacillota</taxon>
        <taxon>Bacilli</taxon>
        <taxon>Lactobacillales</taxon>
        <taxon>Enterococcaceae</taxon>
        <taxon>Enterococcus</taxon>
    </lineage>
</organism>
<dbReference type="RefSeq" id="WP_311797636.1">
    <property type="nucleotide sequence ID" value="NZ_JARQAI010000043.1"/>
</dbReference>
<sequence>MFGRNRWLKESDLFPIELPKSGEDTSDIYLKTTRDLNNLIQSISRGVKQYGLNFEHNYFYIEDKKSIELPTDLLDEYKEIGKKAKSRLGNNKGQLFSNMYMKVFHDISGIWQGWQIDCEELKRFREKYNQTDFTENLLTPYEFLNKWFYFRHYKAIADEFKEHSLAALKFSDFNNKDALRKYNQASDTNKSKMRREYFQSIYKFDKHWMGDMLPGNMIDFYNSRFEEEREILTAYLKKYNKGVELAELISCGLIDRRYEIYLTNEMQAAGKEAMDKFFW</sequence>
<reference evidence="1" key="1">
    <citation type="submission" date="2023-03" db="EMBL/GenBank/DDBJ databases">
        <authorList>
            <person name="Shen W."/>
            <person name="Cai J."/>
        </authorList>
    </citation>
    <scope>NUCLEOTIDE SEQUENCE</scope>
    <source>
        <strain evidence="1">P69-2</strain>
    </source>
</reference>